<evidence type="ECO:0000313" key="2">
    <source>
        <dbReference type="Proteomes" id="UP000242715"/>
    </source>
</evidence>
<dbReference type="AlphaFoldDB" id="A0A2Z6N6E8"/>
<organism evidence="1 2">
    <name type="scientific">Trifolium subterraneum</name>
    <name type="common">Subterranean clover</name>
    <dbReference type="NCBI Taxonomy" id="3900"/>
    <lineage>
        <taxon>Eukaryota</taxon>
        <taxon>Viridiplantae</taxon>
        <taxon>Streptophyta</taxon>
        <taxon>Embryophyta</taxon>
        <taxon>Tracheophyta</taxon>
        <taxon>Spermatophyta</taxon>
        <taxon>Magnoliopsida</taxon>
        <taxon>eudicotyledons</taxon>
        <taxon>Gunneridae</taxon>
        <taxon>Pentapetalae</taxon>
        <taxon>rosids</taxon>
        <taxon>fabids</taxon>
        <taxon>Fabales</taxon>
        <taxon>Fabaceae</taxon>
        <taxon>Papilionoideae</taxon>
        <taxon>50 kb inversion clade</taxon>
        <taxon>NPAAA clade</taxon>
        <taxon>Hologalegina</taxon>
        <taxon>IRL clade</taxon>
        <taxon>Trifolieae</taxon>
        <taxon>Trifolium</taxon>
    </lineage>
</organism>
<sequence length="96" mass="10785">MVELAKSRLIQAIVLLHPSFITSDDIKGKEFYIPPGERSSSKQAQMQFHIIGPANINVLHVRVYPHIGIEKTLNCPLNDGTQMSIFVSHHYFAKLG</sequence>
<name>A0A2Z6N6E8_TRISU</name>
<evidence type="ECO:0000313" key="1">
    <source>
        <dbReference type="EMBL" id="GAU37623.1"/>
    </source>
</evidence>
<dbReference type="Proteomes" id="UP000242715">
    <property type="component" value="Unassembled WGS sequence"/>
</dbReference>
<proteinExistence type="predicted"/>
<dbReference type="OrthoDB" id="1747692at2759"/>
<protein>
    <submittedName>
        <fullName evidence="1">Uncharacterized protein</fullName>
    </submittedName>
</protein>
<gene>
    <name evidence="1" type="ORF">TSUD_365440</name>
</gene>
<keyword evidence="2" id="KW-1185">Reference proteome</keyword>
<dbReference type="EMBL" id="DF973681">
    <property type="protein sequence ID" value="GAU37623.1"/>
    <property type="molecule type" value="Genomic_DNA"/>
</dbReference>
<accession>A0A2Z6N6E8</accession>
<reference evidence="2" key="1">
    <citation type="journal article" date="2017" name="Front. Plant Sci.">
        <title>Climate Clever Clovers: New Paradigm to Reduce the Environmental Footprint of Ruminants by Breeding Low Methanogenic Forages Utilizing Haplotype Variation.</title>
        <authorList>
            <person name="Kaur P."/>
            <person name="Appels R."/>
            <person name="Bayer P.E."/>
            <person name="Keeble-Gagnere G."/>
            <person name="Wang J."/>
            <person name="Hirakawa H."/>
            <person name="Shirasawa K."/>
            <person name="Vercoe P."/>
            <person name="Stefanova K."/>
            <person name="Durmic Z."/>
            <person name="Nichols P."/>
            <person name="Revell C."/>
            <person name="Isobe S.N."/>
            <person name="Edwards D."/>
            <person name="Erskine W."/>
        </authorList>
    </citation>
    <scope>NUCLEOTIDE SEQUENCE [LARGE SCALE GENOMIC DNA]</scope>
    <source>
        <strain evidence="2">cv. Daliak</strain>
    </source>
</reference>